<dbReference type="GO" id="GO:0008703">
    <property type="term" value="F:5-amino-6-(5-phosphoribosylamino)uracil reductase activity"/>
    <property type="evidence" value="ECO:0007669"/>
    <property type="project" value="InterPro"/>
</dbReference>
<name>A0A117MK95_9ACTN</name>
<protein>
    <submittedName>
        <fullName evidence="2">DNA-binding protein</fullName>
    </submittedName>
</protein>
<accession>A0A117MK95</accession>
<comment type="caution">
    <text evidence="2">The sequence shown here is derived from an EMBL/GenBank/DDBJ whole genome shotgun (WGS) entry which is preliminary data.</text>
</comment>
<dbReference type="InterPro" id="IPR024072">
    <property type="entry name" value="DHFR-like_dom_sf"/>
</dbReference>
<keyword evidence="2" id="KW-0238">DNA-binding</keyword>
<dbReference type="InterPro" id="IPR050765">
    <property type="entry name" value="Riboflavin_Biosynth_HTPR"/>
</dbReference>
<evidence type="ECO:0000313" key="3">
    <source>
        <dbReference type="Proteomes" id="UP000053244"/>
    </source>
</evidence>
<dbReference type="AlphaFoldDB" id="A0A117MK95"/>
<proteinExistence type="predicted"/>
<sequence>MARVIADISMSLDGFVTGPHPGPDNGLGDGGEGLHTWALRPDAVDSDVLDGTVAATGAVIMGRRLFDIIDGPHGWNDKMGYGADRAAEPPVLVVTRNPPEHVRLADRITFVVDGLANAVAAGAAIAEERDVVIMGGAEIIRGALEAGLVHELRLHLSPVLLGAGTPLFAAGPPGGSRPSPRLRQILVRPSAHATHLTYLVE</sequence>
<organism evidence="2 3">
    <name type="scientific">Actinoplanes awajinensis subsp. mycoplanecinus</name>
    <dbReference type="NCBI Taxonomy" id="135947"/>
    <lineage>
        <taxon>Bacteria</taxon>
        <taxon>Bacillati</taxon>
        <taxon>Actinomycetota</taxon>
        <taxon>Actinomycetes</taxon>
        <taxon>Micromonosporales</taxon>
        <taxon>Micromonosporaceae</taxon>
        <taxon>Actinoplanes</taxon>
    </lineage>
</organism>
<dbReference type="EMBL" id="LLZH01000345">
    <property type="protein sequence ID" value="KUL22012.1"/>
    <property type="molecule type" value="Genomic_DNA"/>
</dbReference>
<dbReference type="RefSeq" id="WP_067708046.1">
    <property type="nucleotide sequence ID" value="NZ_LLZH01000345.1"/>
</dbReference>
<dbReference type="PANTHER" id="PTHR38011">
    <property type="entry name" value="DIHYDROFOLATE REDUCTASE FAMILY PROTEIN (AFU_ORTHOLOGUE AFUA_8G06820)"/>
    <property type="match status" value="1"/>
</dbReference>
<dbReference type="InterPro" id="IPR002734">
    <property type="entry name" value="RibDG_C"/>
</dbReference>
<evidence type="ECO:0000313" key="2">
    <source>
        <dbReference type="EMBL" id="KUL22012.1"/>
    </source>
</evidence>
<evidence type="ECO:0000259" key="1">
    <source>
        <dbReference type="Pfam" id="PF01872"/>
    </source>
</evidence>
<dbReference type="PANTHER" id="PTHR38011:SF12">
    <property type="entry name" value="BIFUNCTIONAL DEAMINASE-REDUCTASE DOMAIN PROTEIN"/>
    <property type="match status" value="1"/>
</dbReference>
<feature type="domain" description="Bacterial bifunctional deaminase-reductase C-terminal" evidence="1">
    <location>
        <begin position="4"/>
        <end position="172"/>
    </location>
</feature>
<dbReference type="GO" id="GO:0003677">
    <property type="term" value="F:DNA binding"/>
    <property type="evidence" value="ECO:0007669"/>
    <property type="project" value="UniProtKB-KW"/>
</dbReference>
<gene>
    <name evidence="2" type="ORF">ADL15_49425</name>
</gene>
<dbReference type="Pfam" id="PF01872">
    <property type="entry name" value="RibD_C"/>
    <property type="match status" value="1"/>
</dbReference>
<dbReference type="Gene3D" id="3.40.430.10">
    <property type="entry name" value="Dihydrofolate Reductase, subunit A"/>
    <property type="match status" value="1"/>
</dbReference>
<reference evidence="2 3" key="1">
    <citation type="submission" date="2015-10" db="EMBL/GenBank/DDBJ databases">
        <authorList>
            <person name="Gilbert D.G."/>
        </authorList>
    </citation>
    <scope>NUCLEOTIDE SEQUENCE [LARGE SCALE GENOMIC DNA]</scope>
    <source>
        <strain evidence="2 3">NRRL B-16712</strain>
    </source>
</reference>
<keyword evidence="3" id="KW-1185">Reference proteome</keyword>
<dbReference type="Proteomes" id="UP000053244">
    <property type="component" value="Unassembled WGS sequence"/>
</dbReference>
<dbReference type="OrthoDB" id="2313602at2"/>
<dbReference type="SUPFAM" id="SSF53597">
    <property type="entry name" value="Dihydrofolate reductase-like"/>
    <property type="match status" value="1"/>
</dbReference>
<dbReference type="GO" id="GO:0009231">
    <property type="term" value="P:riboflavin biosynthetic process"/>
    <property type="evidence" value="ECO:0007669"/>
    <property type="project" value="InterPro"/>
</dbReference>